<dbReference type="EMBL" id="VJMI01003584">
    <property type="protein sequence ID" value="KAF0774528.1"/>
    <property type="molecule type" value="Genomic_DNA"/>
</dbReference>
<accession>A0A6A5ABN1</accession>
<evidence type="ECO:0000313" key="2">
    <source>
        <dbReference type="Proteomes" id="UP000469452"/>
    </source>
</evidence>
<reference evidence="1 2" key="1">
    <citation type="submission" date="2019-06" db="EMBL/GenBank/DDBJ databases">
        <title>Genomics analysis of Aphanomyces spp. identifies a new class of oomycete effector associated with host adaptation.</title>
        <authorList>
            <person name="Gaulin E."/>
        </authorList>
    </citation>
    <scope>NUCLEOTIDE SEQUENCE [LARGE SCALE GENOMIC DNA]</scope>
    <source>
        <strain evidence="1 2">E</strain>
    </source>
</reference>
<sequence length="85" mass="9392">IALLFEKSDALRMFQDWAPPQAPPVTHVVPSSAVATSHADDEHNATQYIHGLITCIYLGFQLGCWTLARARSGSLPPVRRRPTHT</sequence>
<name>A0A6A5ABN1_APHAT</name>
<dbReference type="AlphaFoldDB" id="A0A6A5ABN1"/>
<evidence type="ECO:0000313" key="1">
    <source>
        <dbReference type="EMBL" id="KAF0774528.1"/>
    </source>
</evidence>
<gene>
    <name evidence="1" type="ORF">AaE_001772</name>
</gene>
<protein>
    <submittedName>
        <fullName evidence="1">Uncharacterized protein</fullName>
    </submittedName>
</protein>
<feature type="non-terminal residue" evidence="1">
    <location>
        <position position="1"/>
    </location>
</feature>
<dbReference type="Proteomes" id="UP000469452">
    <property type="component" value="Unassembled WGS sequence"/>
</dbReference>
<dbReference type="VEuPathDB" id="FungiDB:H257_09696"/>
<proteinExistence type="predicted"/>
<comment type="caution">
    <text evidence="1">The sequence shown here is derived from an EMBL/GenBank/DDBJ whole genome shotgun (WGS) entry which is preliminary data.</text>
</comment>
<organism evidence="1 2">
    <name type="scientific">Aphanomyces astaci</name>
    <name type="common">Crayfish plague agent</name>
    <dbReference type="NCBI Taxonomy" id="112090"/>
    <lineage>
        <taxon>Eukaryota</taxon>
        <taxon>Sar</taxon>
        <taxon>Stramenopiles</taxon>
        <taxon>Oomycota</taxon>
        <taxon>Saprolegniomycetes</taxon>
        <taxon>Saprolegniales</taxon>
        <taxon>Verrucalvaceae</taxon>
        <taxon>Aphanomyces</taxon>
    </lineage>
</organism>